<evidence type="ECO:0000313" key="3">
    <source>
        <dbReference type="Proteomes" id="UP000029964"/>
    </source>
</evidence>
<evidence type="ECO:0000313" key="2">
    <source>
        <dbReference type="EMBL" id="KFH44218.1"/>
    </source>
</evidence>
<gene>
    <name evidence="2" type="ORF">ACRE_049760</name>
</gene>
<dbReference type="HOGENOM" id="CLU_1453989_0_0_1"/>
<dbReference type="Proteomes" id="UP000029964">
    <property type="component" value="Unassembled WGS sequence"/>
</dbReference>
<reference evidence="3" key="1">
    <citation type="journal article" date="2014" name="Genome Announc.">
        <title>Genome sequence and annotation of Acremonium chrysogenum, producer of the beta-lactam antibiotic cephalosporin C.</title>
        <authorList>
            <person name="Terfehr D."/>
            <person name="Dahlmann T.A."/>
            <person name="Specht T."/>
            <person name="Zadra I."/>
            <person name="Kuernsteiner H."/>
            <person name="Kueck U."/>
        </authorList>
    </citation>
    <scope>NUCLEOTIDE SEQUENCE [LARGE SCALE GENOMIC DNA]</scope>
    <source>
        <strain evidence="3">ATCC 11550 / CBS 779.69 / DSM 880 / IAM 14645 / JCM 23072 / IMI 49137</strain>
    </source>
</reference>
<protein>
    <submittedName>
        <fullName evidence="2">Uncharacterized protein</fullName>
    </submittedName>
</protein>
<feature type="region of interest" description="Disordered" evidence="1">
    <location>
        <begin position="134"/>
        <end position="186"/>
    </location>
</feature>
<feature type="region of interest" description="Disordered" evidence="1">
    <location>
        <begin position="1"/>
        <end position="40"/>
    </location>
</feature>
<feature type="compositionally biased region" description="Polar residues" evidence="1">
    <location>
        <begin position="28"/>
        <end position="38"/>
    </location>
</feature>
<dbReference type="EMBL" id="JPKY01000052">
    <property type="protein sequence ID" value="KFH44218.1"/>
    <property type="molecule type" value="Genomic_DNA"/>
</dbReference>
<sequence length="186" mass="19959">MSGLNQEMGRTMRPAVVSSDSASGASGNISESPSSPVTCETLDVDVDMGNAGKMMADGSDNNPRSPSFLALSPISEYEDLSHYLDDAPDSPVSPGSDFLSMANVADSGSYSHATQMEDMYGWDSEWDRRRSLAQPELAPTVSNSSTDVPSSFLSRRSQRKSLLQRVLSVGKAPARISTSRRARFSP</sequence>
<proteinExistence type="predicted"/>
<name>A0A086T4D6_HAPC1</name>
<feature type="region of interest" description="Disordered" evidence="1">
    <location>
        <begin position="50"/>
        <end position="69"/>
    </location>
</feature>
<feature type="compositionally biased region" description="Low complexity" evidence="1">
    <location>
        <begin position="150"/>
        <end position="168"/>
    </location>
</feature>
<evidence type="ECO:0000256" key="1">
    <source>
        <dbReference type="SAM" id="MobiDB-lite"/>
    </source>
</evidence>
<accession>A0A086T4D6</accession>
<dbReference type="AlphaFoldDB" id="A0A086T4D6"/>
<organism evidence="2 3">
    <name type="scientific">Hapsidospora chrysogenum (strain ATCC 11550 / CBS 779.69 / DSM 880 / IAM 14645 / JCM 23072 / IMI 49137)</name>
    <name type="common">Acremonium chrysogenum</name>
    <dbReference type="NCBI Taxonomy" id="857340"/>
    <lineage>
        <taxon>Eukaryota</taxon>
        <taxon>Fungi</taxon>
        <taxon>Dikarya</taxon>
        <taxon>Ascomycota</taxon>
        <taxon>Pezizomycotina</taxon>
        <taxon>Sordariomycetes</taxon>
        <taxon>Hypocreomycetidae</taxon>
        <taxon>Hypocreales</taxon>
        <taxon>Bionectriaceae</taxon>
        <taxon>Hapsidospora</taxon>
    </lineage>
</organism>
<feature type="compositionally biased region" description="Low complexity" evidence="1">
    <location>
        <begin position="15"/>
        <end position="27"/>
    </location>
</feature>
<feature type="compositionally biased region" description="Polar residues" evidence="1">
    <location>
        <begin position="140"/>
        <end position="149"/>
    </location>
</feature>
<comment type="caution">
    <text evidence="2">The sequence shown here is derived from an EMBL/GenBank/DDBJ whole genome shotgun (WGS) entry which is preliminary data.</text>
</comment>
<keyword evidence="3" id="KW-1185">Reference proteome</keyword>